<dbReference type="InterPro" id="IPR004182">
    <property type="entry name" value="GRAM"/>
</dbReference>
<accession>A0ABZ2TMW8</accession>
<name>A0ABZ2TMW8_9FLAO</name>
<keyword evidence="1" id="KW-0812">Transmembrane</keyword>
<evidence type="ECO:0000313" key="4">
    <source>
        <dbReference type="Proteomes" id="UP001491088"/>
    </source>
</evidence>
<feature type="domain" description="GRAM" evidence="2">
    <location>
        <begin position="85"/>
        <end position="167"/>
    </location>
</feature>
<gene>
    <name evidence="3" type="ORF">WG950_08085</name>
</gene>
<keyword evidence="1" id="KW-1133">Transmembrane helix</keyword>
<dbReference type="Gene3D" id="2.30.29.30">
    <property type="entry name" value="Pleckstrin-homology domain (PH domain)/Phosphotyrosine-binding domain (PTB)"/>
    <property type="match status" value="1"/>
</dbReference>
<keyword evidence="1" id="KW-0472">Membrane</keyword>
<proteinExistence type="predicted"/>
<dbReference type="Proteomes" id="UP001491088">
    <property type="component" value="Chromosome"/>
</dbReference>
<organism evidence="3 4">
    <name type="scientific">Polaribacter marinaquae</name>
    <dbReference type="NCBI Taxonomy" id="1642819"/>
    <lineage>
        <taxon>Bacteria</taxon>
        <taxon>Pseudomonadati</taxon>
        <taxon>Bacteroidota</taxon>
        <taxon>Flavobacteriia</taxon>
        <taxon>Flavobacteriales</taxon>
        <taxon>Flavobacteriaceae</taxon>
    </lineage>
</organism>
<evidence type="ECO:0000313" key="3">
    <source>
        <dbReference type="EMBL" id="WYW54486.1"/>
    </source>
</evidence>
<evidence type="ECO:0000259" key="2">
    <source>
        <dbReference type="Pfam" id="PF02893"/>
    </source>
</evidence>
<dbReference type="RefSeq" id="WP_340931533.1">
    <property type="nucleotide sequence ID" value="NZ_CP150496.1"/>
</dbReference>
<sequence>MENNISHKKQYSKKEFKLDLTWKQKVFGIFLTSLAYGTSIYFLNDSLSITSAIIQGLLFGILFVLLFPWVMNKMFGNKINNIIPDLLDNENSEDEIFANLFRGFEGVGGKIFLTNQRLIFKSHSLNIQKGQTNIDYNDIVSVTKRKTFKLRDNGIKITTKKGDEYCFVVNNRNVELKNILDKLNV</sequence>
<keyword evidence="4" id="KW-1185">Reference proteome</keyword>
<dbReference type="Pfam" id="PF02893">
    <property type="entry name" value="GRAM"/>
    <property type="match status" value="1"/>
</dbReference>
<feature type="transmembrane region" description="Helical" evidence="1">
    <location>
        <begin position="49"/>
        <end position="70"/>
    </location>
</feature>
<protein>
    <submittedName>
        <fullName evidence="3">GRAM domain-containing protein</fullName>
    </submittedName>
</protein>
<reference evidence="3 4" key="1">
    <citation type="submission" date="2024-03" db="EMBL/GenBank/DDBJ databases">
        <authorList>
            <person name="Cao K."/>
        </authorList>
    </citation>
    <scope>NUCLEOTIDE SEQUENCE [LARGE SCALE GENOMIC DNA]</scope>
    <source>
        <strain evidence="3 4">MCCC 1K00696</strain>
    </source>
</reference>
<dbReference type="EMBL" id="CP150496">
    <property type="protein sequence ID" value="WYW54486.1"/>
    <property type="molecule type" value="Genomic_DNA"/>
</dbReference>
<evidence type="ECO:0000256" key="1">
    <source>
        <dbReference type="SAM" id="Phobius"/>
    </source>
</evidence>
<feature type="transmembrane region" description="Helical" evidence="1">
    <location>
        <begin position="26"/>
        <end position="43"/>
    </location>
</feature>
<dbReference type="InterPro" id="IPR011993">
    <property type="entry name" value="PH-like_dom_sf"/>
</dbReference>